<proteinExistence type="predicted"/>
<organism evidence="2 3">
    <name type="scientific">Shewanella denitrificans (strain OS217 / ATCC BAA-1090 / DSM 15013)</name>
    <dbReference type="NCBI Taxonomy" id="318161"/>
    <lineage>
        <taxon>Bacteria</taxon>
        <taxon>Pseudomonadati</taxon>
        <taxon>Pseudomonadota</taxon>
        <taxon>Gammaproteobacteria</taxon>
        <taxon>Alteromonadales</taxon>
        <taxon>Shewanellaceae</taxon>
        <taxon>Shewanella</taxon>
    </lineage>
</organism>
<accession>Q12JV4</accession>
<evidence type="ECO:0000313" key="3">
    <source>
        <dbReference type="Proteomes" id="UP000001982"/>
    </source>
</evidence>
<dbReference type="Proteomes" id="UP000001982">
    <property type="component" value="Chromosome"/>
</dbReference>
<sequence>MYAQKEKPAENKSRAVASVVTQKKKRGNRGFVDNRPEAVSQRKQQAIANDSSLVKQLSFSPSKADGGSSVVIQRVVGEEYLIGLATYFGVEGTVASVAAVLGVTTGTLLAGLAVFSVAGTVYSVSKMVEYFSAKDPIETAVLDKNSISLKTDIDSAMKKIKVKIISEAQKSVEISNSLKSSGRDWMVYAPWSSWWSGMLDLLSSWDESWKIEDTAGLLLDIGGALRRVTSKVSTGKKIMNEYMKQSRTPSKKINKKSDWNKDLPKNTRVQAGVSATTGNLLSLLRYFDVNTVVEIEALMNGVILYWKNSKVKQALGQFHTAAEVWTAYTFHLEQYGKKEKNE</sequence>
<evidence type="ECO:0000256" key="1">
    <source>
        <dbReference type="SAM" id="MobiDB-lite"/>
    </source>
</evidence>
<dbReference type="RefSeq" id="WP_011497420.1">
    <property type="nucleotide sequence ID" value="NC_007954.1"/>
</dbReference>
<dbReference type="EMBL" id="CP000302">
    <property type="protein sequence ID" value="ABE56272.1"/>
    <property type="molecule type" value="Genomic_DNA"/>
</dbReference>
<feature type="compositionally biased region" description="Basic and acidic residues" evidence="1">
    <location>
        <begin position="1"/>
        <end position="13"/>
    </location>
</feature>
<reference evidence="2 3" key="1">
    <citation type="submission" date="2006-03" db="EMBL/GenBank/DDBJ databases">
        <title>Complete sequence of Shewanella denitrificans OS217.</title>
        <authorList>
            <consortium name="US DOE Joint Genome Institute"/>
            <person name="Copeland A."/>
            <person name="Lucas S."/>
            <person name="Lapidus A."/>
            <person name="Barry K."/>
            <person name="Detter J.C."/>
            <person name="Glavina del Rio T."/>
            <person name="Hammon N."/>
            <person name="Israni S."/>
            <person name="Dalin E."/>
            <person name="Tice H."/>
            <person name="Pitluck S."/>
            <person name="Brettin T."/>
            <person name="Bruce D."/>
            <person name="Han C."/>
            <person name="Tapia R."/>
            <person name="Gilna P."/>
            <person name="Kiss H."/>
            <person name="Schmutz J."/>
            <person name="Larimer F."/>
            <person name="Land M."/>
            <person name="Hauser L."/>
            <person name="Kyrpides N."/>
            <person name="Lykidis A."/>
            <person name="Richardson P."/>
        </authorList>
    </citation>
    <scope>NUCLEOTIDE SEQUENCE [LARGE SCALE GENOMIC DNA]</scope>
    <source>
        <strain evidence="3">OS217 / ATCC BAA-1090 / DSM 15013</strain>
    </source>
</reference>
<protein>
    <submittedName>
        <fullName evidence="2">Uncharacterized protein</fullName>
    </submittedName>
</protein>
<feature type="region of interest" description="Disordered" evidence="1">
    <location>
        <begin position="1"/>
        <end position="39"/>
    </location>
</feature>
<dbReference type="KEGG" id="sdn:Sden_2994"/>
<gene>
    <name evidence="2" type="ordered locus">Sden_2994</name>
</gene>
<keyword evidence="3" id="KW-1185">Reference proteome</keyword>
<dbReference type="OrthoDB" id="6316384at2"/>
<dbReference type="AlphaFoldDB" id="Q12JV4"/>
<evidence type="ECO:0000313" key="2">
    <source>
        <dbReference type="EMBL" id="ABE56272.1"/>
    </source>
</evidence>
<dbReference type="HOGENOM" id="CLU_811094_0_0_6"/>
<dbReference type="STRING" id="318161.Sden_2994"/>
<name>Q12JV4_SHEDO</name>